<protein>
    <submittedName>
        <fullName evidence="7">Transglycosylase</fullName>
    </submittedName>
</protein>
<dbReference type="InterPro" id="IPR023346">
    <property type="entry name" value="Lysozyme-like_dom_sf"/>
</dbReference>
<dbReference type="CDD" id="cd12797">
    <property type="entry name" value="M23_peptidase"/>
    <property type="match status" value="1"/>
</dbReference>
<feature type="transmembrane region" description="Helical" evidence="4">
    <location>
        <begin position="179"/>
        <end position="202"/>
    </location>
</feature>
<accession>A0A346AWR4</accession>
<keyword evidence="8" id="KW-1185">Reference proteome</keyword>
<evidence type="ECO:0000256" key="2">
    <source>
        <dbReference type="ARBA" id="ARBA00022989"/>
    </source>
</evidence>
<feature type="transmembrane region" description="Helical" evidence="4">
    <location>
        <begin position="291"/>
        <end position="311"/>
    </location>
</feature>
<dbReference type="EMBL" id="CP029462">
    <property type="protein sequence ID" value="AXL20307.1"/>
    <property type="molecule type" value="Genomic_DNA"/>
</dbReference>
<dbReference type="KEGG" id="meg:DKB62_01265"/>
<evidence type="ECO:0000256" key="3">
    <source>
        <dbReference type="ARBA" id="ARBA00023136"/>
    </source>
</evidence>
<feature type="domain" description="Transglycosylase SLT" evidence="5">
    <location>
        <begin position="403"/>
        <end position="494"/>
    </location>
</feature>
<dbReference type="AlphaFoldDB" id="A0A346AWR4"/>
<feature type="transmembrane region" description="Helical" evidence="4">
    <location>
        <begin position="347"/>
        <end position="369"/>
    </location>
</feature>
<dbReference type="RefSeq" id="WP_107195993.1">
    <property type="nucleotide sequence ID" value="NZ_CP029462.1"/>
</dbReference>
<dbReference type="SUPFAM" id="SSF51261">
    <property type="entry name" value="Duplicated hybrid motif"/>
    <property type="match status" value="1"/>
</dbReference>
<dbReference type="Pfam" id="PF01551">
    <property type="entry name" value="Peptidase_M23"/>
    <property type="match status" value="1"/>
</dbReference>
<proteinExistence type="predicted"/>
<keyword evidence="3 4" id="KW-0472">Membrane</keyword>
<evidence type="ECO:0000256" key="1">
    <source>
        <dbReference type="ARBA" id="ARBA00022692"/>
    </source>
</evidence>
<keyword evidence="1 4" id="KW-0812">Transmembrane</keyword>
<evidence type="ECO:0000259" key="6">
    <source>
        <dbReference type="Pfam" id="PF01551"/>
    </source>
</evidence>
<name>A0A346AWR4_9FIRM</name>
<reference evidence="7 8" key="1">
    <citation type="submission" date="2018-05" db="EMBL/GenBank/DDBJ databases">
        <title>Complete genome sequence of Megasphaera sp. AJH120T, isolated from the ceca of a chicken.</title>
        <authorList>
            <person name="Maki J."/>
            <person name="Looft T."/>
        </authorList>
    </citation>
    <scope>NUCLEOTIDE SEQUENCE [LARGE SCALE GENOMIC DNA]</scope>
    <source>
        <strain evidence="7 8">AJH120</strain>
    </source>
</reference>
<feature type="transmembrane region" description="Helical" evidence="4">
    <location>
        <begin position="318"/>
        <end position="335"/>
    </location>
</feature>
<gene>
    <name evidence="7" type="ORF">DKB62_01265</name>
</gene>
<dbReference type="Proteomes" id="UP000254337">
    <property type="component" value="Chromosome"/>
</dbReference>
<dbReference type="PANTHER" id="PTHR37423:SF2">
    <property type="entry name" value="MEMBRANE-BOUND LYTIC MUREIN TRANSGLYCOSYLASE C"/>
    <property type="match status" value="1"/>
</dbReference>
<feature type="transmembrane region" description="Helical" evidence="4">
    <location>
        <begin position="214"/>
        <end position="236"/>
    </location>
</feature>
<evidence type="ECO:0000313" key="7">
    <source>
        <dbReference type="EMBL" id="AXL20307.1"/>
    </source>
</evidence>
<dbReference type="InterPro" id="IPR016047">
    <property type="entry name" value="M23ase_b-sheet_dom"/>
</dbReference>
<dbReference type="OrthoDB" id="1624409at2"/>
<dbReference type="Pfam" id="PF04610">
    <property type="entry name" value="TrbL"/>
    <property type="match status" value="1"/>
</dbReference>
<dbReference type="SUPFAM" id="SSF53955">
    <property type="entry name" value="Lysozyme-like"/>
    <property type="match status" value="1"/>
</dbReference>
<organism evidence="7 8">
    <name type="scientific">Megasphaera stantonii</name>
    <dbReference type="NCBI Taxonomy" id="2144175"/>
    <lineage>
        <taxon>Bacteria</taxon>
        <taxon>Bacillati</taxon>
        <taxon>Bacillota</taxon>
        <taxon>Negativicutes</taxon>
        <taxon>Veillonellales</taxon>
        <taxon>Veillonellaceae</taxon>
        <taxon>Megasphaera</taxon>
    </lineage>
</organism>
<dbReference type="PANTHER" id="PTHR37423">
    <property type="entry name" value="SOLUBLE LYTIC MUREIN TRANSGLYCOSYLASE-RELATED"/>
    <property type="match status" value="1"/>
</dbReference>
<feature type="transmembrane region" description="Helical" evidence="4">
    <location>
        <begin position="533"/>
        <end position="551"/>
    </location>
</feature>
<dbReference type="Pfam" id="PF01464">
    <property type="entry name" value="SLT"/>
    <property type="match status" value="1"/>
</dbReference>
<evidence type="ECO:0000256" key="4">
    <source>
        <dbReference type="SAM" id="Phobius"/>
    </source>
</evidence>
<dbReference type="InterPro" id="IPR011055">
    <property type="entry name" value="Dup_hybrid_motif"/>
</dbReference>
<dbReference type="InterPro" id="IPR007688">
    <property type="entry name" value="Conjugal_tfr_TrbL/VirB6"/>
</dbReference>
<evidence type="ECO:0000259" key="5">
    <source>
        <dbReference type="Pfam" id="PF01464"/>
    </source>
</evidence>
<dbReference type="Gene3D" id="1.10.530.10">
    <property type="match status" value="1"/>
</dbReference>
<dbReference type="InterPro" id="IPR008258">
    <property type="entry name" value="Transglycosylase_SLT_dom_1"/>
</dbReference>
<sequence length="567" mass="61432">MEDRGSYSHHGLDVGIPEGTPIRAPFDGYAEGAPGSDYVYWVLVTSKNGDAWLFGDCAFESENCARGEVKAGDIIGYVGGAYDGPYGYSSGAHIHFEYHPFGYNNGMVDPTPYLQALGVSLDGYVGGDGDFSGGLYGKDDKGVPWGVEGMYEIGNDFNKVIKDFSTAANKAFTYLQQSIFAYLAALCIIDLALPILIGGMVISRQQLITKIMKYAGLMGILLCWQQFTDNIVLNFITSVAGTYNGGLDEISANMSQPQLLLQHGIRMIAPGLNKAASFTTYEFVNNISTVLTLYVFTFLVMGAFIFLALYVTMVYIEFYVSASLCTVTVPFAAWRMTQFLPEGSVGHMISCGLKLLLLSIMIGFCVTCIKDAQPQEIFQATTTQGVTSGTGQTIGPADLVAMADEKADKYGIPKNLFEAIIQTESSWNPQAVSLVGAQGLGQLMPDTAAELGCSDPFDPEQNLEASAKYVKQLYDMFGDWDLVLAAYNGGPGAISPGSPLPDWATDYINHVKSNLNGTYVSHSPITADQLTKYIRLCLAIFGLIFLTWKVPRSIMQHLGGPIELPRS</sequence>
<dbReference type="CDD" id="cd00254">
    <property type="entry name" value="LT-like"/>
    <property type="match status" value="1"/>
</dbReference>
<keyword evidence="2 4" id="KW-1133">Transmembrane helix</keyword>
<feature type="domain" description="M23ase beta-sheet core" evidence="6">
    <location>
        <begin position="8"/>
        <end position="100"/>
    </location>
</feature>
<dbReference type="Gene3D" id="2.70.70.10">
    <property type="entry name" value="Glucose Permease (Domain IIA)"/>
    <property type="match status" value="1"/>
</dbReference>
<evidence type="ECO:0000313" key="8">
    <source>
        <dbReference type="Proteomes" id="UP000254337"/>
    </source>
</evidence>
<dbReference type="GO" id="GO:0030255">
    <property type="term" value="P:protein secretion by the type IV secretion system"/>
    <property type="evidence" value="ECO:0007669"/>
    <property type="project" value="InterPro"/>
</dbReference>